<dbReference type="PANTHER" id="PTHR40260">
    <property type="entry name" value="BLR8190 PROTEIN"/>
    <property type="match status" value="1"/>
</dbReference>
<dbReference type="SUPFAM" id="SSF54909">
    <property type="entry name" value="Dimeric alpha+beta barrel"/>
    <property type="match status" value="1"/>
</dbReference>
<name>A0A6J4ME76_9BACT</name>
<dbReference type="NCBIfam" id="TIGR02118">
    <property type="entry name" value="EthD family reductase"/>
    <property type="match status" value="1"/>
</dbReference>
<organism evidence="3">
    <name type="scientific">uncultured Gemmatimonadaceae bacterium</name>
    <dbReference type="NCBI Taxonomy" id="246130"/>
    <lineage>
        <taxon>Bacteria</taxon>
        <taxon>Pseudomonadati</taxon>
        <taxon>Gemmatimonadota</taxon>
        <taxon>Gemmatimonadia</taxon>
        <taxon>Gemmatimonadales</taxon>
        <taxon>Gemmatimonadaceae</taxon>
        <taxon>environmental samples</taxon>
    </lineage>
</organism>
<keyword evidence="1" id="KW-0732">Signal</keyword>
<evidence type="ECO:0000313" key="3">
    <source>
        <dbReference type="EMBL" id="CAA9357731.1"/>
    </source>
</evidence>
<evidence type="ECO:0000256" key="1">
    <source>
        <dbReference type="SAM" id="SignalP"/>
    </source>
</evidence>
<dbReference type="Pfam" id="PF07110">
    <property type="entry name" value="EthD"/>
    <property type="match status" value="1"/>
</dbReference>
<feature type="chain" id="PRO_5026996440" description="EthD domain-containing protein" evidence="1">
    <location>
        <begin position="18"/>
        <end position="159"/>
    </location>
</feature>
<accession>A0A6J4ME76</accession>
<dbReference type="InterPro" id="IPR009799">
    <property type="entry name" value="EthD_dom"/>
</dbReference>
<dbReference type="AlphaFoldDB" id="A0A6J4ME76"/>
<dbReference type="InterPro" id="IPR011008">
    <property type="entry name" value="Dimeric_a/b-barrel"/>
</dbReference>
<feature type="domain" description="EthD" evidence="2">
    <location>
        <begin position="64"/>
        <end position="144"/>
    </location>
</feature>
<sequence length="159" mass="16604">MRVVPLSLVAAAALSLAACGGAKESETAAASDTTAMAAPAATAAGSPDAMMGPTASVVVLYNEPKDTAAFEKYYRETHVPLVGQHAAEIGVKRAVFTKFDRAADGSKPRFYREAQLWFDSEEALTKGMASAGFKAVAGDLPKFVTNGGPTILVSRETKY</sequence>
<gene>
    <name evidence="3" type="ORF">AVDCRST_MAG40-3266</name>
</gene>
<dbReference type="PANTHER" id="PTHR40260:SF2">
    <property type="entry name" value="BLR8190 PROTEIN"/>
    <property type="match status" value="1"/>
</dbReference>
<feature type="signal peptide" evidence="1">
    <location>
        <begin position="1"/>
        <end position="17"/>
    </location>
</feature>
<dbReference type="GO" id="GO:0016491">
    <property type="term" value="F:oxidoreductase activity"/>
    <property type="evidence" value="ECO:0007669"/>
    <property type="project" value="InterPro"/>
</dbReference>
<protein>
    <recommendedName>
        <fullName evidence="2">EthD domain-containing protein</fullName>
    </recommendedName>
</protein>
<dbReference type="PROSITE" id="PS51257">
    <property type="entry name" value="PROKAR_LIPOPROTEIN"/>
    <property type="match status" value="1"/>
</dbReference>
<reference evidence="3" key="1">
    <citation type="submission" date="2020-02" db="EMBL/GenBank/DDBJ databases">
        <authorList>
            <person name="Meier V. D."/>
        </authorList>
    </citation>
    <scope>NUCLEOTIDE SEQUENCE</scope>
    <source>
        <strain evidence="3">AVDCRST_MAG40</strain>
    </source>
</reference>
<dbReference type="Gene3D" id="3.30.70.100">
    <property type="match status" value="1"/>
</dbReference>
<evidence type="ECO:0000259" key="2">
    <source>
        <dbReference type="Pfam" id="PF07110"/>
    </source>
</evidence>
<dbReference type="EMBL" id="CADCTX010000898">
    <property type="protein sequence ID" value="CAA9357731.1"/>
    <property type="molecule type" value="Genomic_DNA"/>
</dbReference>
<proteinExistence type="predicted"/>